<dbReference type="CDD" id="cd14345">
    <property type="entry name" value="UBA_UBXD7"/>
    <property type="match status" value="1"/>
</dbReference>
<feature type="compositionally biased region" description="Acidic residues" evidence="1">
    <location>
        <begin position="315"/>
        <end position="336"/>
    </location>
</feature>
<evidence type="ECO:0000256" key="1">
    <source>
        <dbReference type="SAM" id="MobiDB-lite"/>
    </source>
</evidence>
<dbReference type="InterPro" id="IPR050730">
    <property type="entry name" value="UBX_domain-protein"/>
</dbReference>
<dbReference type="InterPro" id="IPR029071">
    <property type="entry name" value="Ubiquitin-like_domsf"/>
</dbReference>
<evidence type="ECO:0000259" key="2">
    <source>
        <dbReference type="PROSITE" id="PS50033"/>
    </source>
</evidence>
<gene>
    <name evidence="4" type="primary">LOC101855951</name>
</gene>
<dbReference type="InterPro" id="IPR009060">
    <property type="entry name" value="UBA-like_sf"/>
</dbReference>
<proteinExistence type="predicted"/>
<dbReference type="Proteomes" id="UP000694888">
    <property type="component" value="Unplaced"/>
</dbReference>
<dbReference type="CDD" id="cd01773">
    <property type="entry name" value="UBX_UBXN7"/>
    <property type="match status" value="1"/>
</dbReference>
<accession>A0ABM0JRD7</accession>
<dbReference type="PANTHER" id="PTHR23322:SF6">
    <property type="entry name" value="UBX DOMAIN-CONTAINING PROTEIN 7"/>
    <property type="match status" value="1"/>
</dbReference>
<feature type="domain" description="UBX" evidence="2">
    <location>
        <begin position="557"/>
        <end position="634"/>
    </location>
</feature>
<organism evidence="3 4">
    <name type="scientific">Aplysia californica</name>
    <name type="common">California sea hare</name>
    <dbReference type="NCBI Taxonomy" id="6500"/>
    <lineage>
        <taxon>Eukaryota</taxon>
        <taxon>Metazoa</taxon>
        <taxon>Spiralia</taxon>
        <taxon>Lophotrochozoa</taxon>
        <taxon>Mollusca</taxon>
        <taxon>Gastropoda</taxon>
        <taxon>Heterobranchia</taxon>
        <taxon>Euthyneura</taxon>
        <taxon>Tectipleura</taxon>
        <taxon>Aplysiida</taxon>
        <taxon>Aplysioidea</taxon>
        <taxon>Aplysiidae</taxon>
        <taxon>Aplysia</taxon>
    </lineage>
</organism>
<dbReference type="InterPro" id="IPR001012">
    <property type="entry name" value="UBX_dom"/>
</dbReference>
<dbReference type="SUPFAM" id="SSF54236">
    <property type="entry name" value="Ubiquitin-like"/>
    <property type="match status" value="1"/>
</dbReference>
<dbReference type="InterPro" id="IPR036249">
    <property type="entry name" value="Thioredoxin-like_sf"/>
</dbReference>
<keyword evidence="3" id="KW-1185">Reference proteome</keyword>
<dbReference type="PANTHER" id="PTHR23322">
    <property type="entry name" value="FAS-ASSOCIATED PROTEIN"/>
    <property type="match status" value="1"/>
</dbReference>
<evidence type="ECO:0000313" key="3">
    <source>
        <dbReference type="Proteomes" id="UP000694888"/>
    </source>
</evidence>
<feature type="compositionally biased region" description="Low complexity" evidence="1">
    <location>
        <begin position="387"/>
        <end position="413"/>
    </location>
</feature>
<dbReference type="InterPro" id="IPR006577">
    <property type="entry name" value="UAS"/>
</dbReference>
<dbReference type="CDD" id="cd02958">
    <property type="entry name" value="UAS"/>
    <property type="match status" value="1"/>
</dbReference>
<sequence>MATSSGVSPELIDQFVAVTGAGRSVAVSLLEACSGNLDLAVGMHMDSGGGAGAGPSNTHTDMSGPSGAAESADDAVRAPIPQRTEVLVEEDSTKIAWRMKRPRRHAASVFDGFRDFQSEAYHEDLTRGKRPSKKRNLEDLFRPPVDITHKGTFQNARDTGSAQNKWLLVNVQNVQEFPCQVLNRDVWSSQDVRNVLKDSFVFWQVYNDSEEGKRFMQFYKLKEWPYVAIIDPFTGESQVEWHKIADGPVFCDLAKSFLSTCPVPDASQVPNAAKRQKREPSIVDATEQEQMEAAIKASLSENQTTPSSPQYVLDSDSEADVVEDSDGVETFSDTEEVIVTSTPPGPSSNGVHHPASPEPGRSASTSSSSPSKAPSISNGARLKKHPPTSSSSSSLKHLSSSSTASSSSPSSSPWVAGNNNSTVSPRSNSINSLSRLSASANNSEFRISHRDLLEAGSSSGVGTNPAAAVLASVDNVEIWAGVSQPGRDSPLEVNLENTLIDMIGGREAEVCTPDICTPEVVDSSSSNSQCSLPEADAAAGQNDVVSGEDWKDHWGDTSDPMSRLMLRFPENKREQVELPCSSSLKALVVLCTSKGFPPDKYELVTTFPRRKLSQLGSSTTLQEAGLHQQETIFVQDL</sequence>
<dbReference type="SUPFAM" id="SSF52833">
    <property type="entry name" value="Thioredoxin-like"/>
    <property type="match status" value="1"/>
</dbReference>
<dbReference type="GeneID" id="101855951"/>
<dbReference type="Gene3D" id="3.10.20.90">
    <property type="entry name" value="Phosphatidylinositol 3-kinase Catalytic Subunit, Chain A, domain 1"/>
    <property type="match status" value="1"/>
</dbReference>
<dbReference type="Pfam" id="PF00789">
    <property type="entry name" value="UBX"/>
    <property type="match status" value="1"/>
</dbReference>
<dbReference type="PROSITE" id="PS50033">
    <property type="entry name" value="UBX"/>
    <property type="match status" value="1"/>
</dbReference>
<feature type="compositionally biased region" description="Low complexity" evidence="1">
    <location>
        <begin position="358"/>
        <end position="377"/>
    </location>
</feature>
<feature type="compositionally biased region" description="Polar residues" evidence="1">
    <location>
        <begin position="339"/>
        <end position="350"/>
    </location>
</feature>
<dbReference type="SUPFAM" id="SSF46934">
    <property type="entry name" value="UBA-like"/>
    <property type="match status" value="1"/>
</dbReference>
<feature type="region of interest" description="Disordered" evidence="1">
    <location>
        <begin position="297"/>
        <end position="429"/>
    </location>
</feature>
<dbReference type="SMART" id="SM00594">
    <property type="entry name" value="UAS"/>
    <property type="match status" value="1"/>
</dbReference>
<dbReference type="RefSeq" id="XP_005099755.1">
    <property type="nucleotide sequence ID" value="XM_005099698.2"/>
</dbReference>
<name>A0ABM0JRD7_APLCA</name>
<feature type="compositionally biased region" description="Polar residues" evidence="1">
    <location>
        <begin position="299"/>
        <end position="310"/>
    </location>
</feature>
<feature type="region of interest" description="Disordered" evidence="1">
    <location>
        <begin position="50"/>
        <end position="75"/>
    </location>
</feature>
<dbReference type="SMART" id="SM00166">
    <property type="entry name" value="UBX"/>
    <property type="match status" value="1"/>
</dbReference>
<protein>
    <submittedName>
        <fullName evidence="4">UBX domain-containing protein 7</fullName>
    </submittedName>
</protein>
<feature type="region of interest" description="Disordered" evidence="1">
    <location>
        <begin position="522"/>
        <end position="542"/>
    </location>
</feature>
<dbReference type="Pfam" id="PF13899">
    <property type="entry name" value="Thioredoxin_7"/>
    <property type="match status" value="1"/>
</dbReference>
<dbReference type="Gene3D" id="3.40.30.10">
    <property type="entry name" value="Glutaredoxin"/>
    <property type="match status" value="1"/>
</dbReference>
<dbReference type="Pfam" id="PF14555">
    <property type="entry name" value="UBA_4"/>
    <property type="match status" value="1"/>
</dbReference>
<dbReference type="Gene3D" id="1.10.8.10">
    <property type="entry name" value="DNA helicase RuvA subunit, C-terminal domain"/>
    <property type="match status" value="1"/>
</dbReference>
<reference evidence="4" key="1">
    <citation type="submission" date="2025-08" db="UniProtKB">
        <authorList>
            <consortium name="RefSeq"/>
        </authorList>
    </citation>
    <scope>IDENTIFICATION</scope>
</reference>
<evidence type="ECO:0000313" key="4">
    <source>
        <dbReference type="RefSeq" id="XP_005099755.1"/>
    </source>
</evidence>